<dbReference type="EMBL" id="CP003763">
    <property type="protein sequence ID" value="AFQ25793.1"/>
    <property type="molecule type" value="Genomic_DNA"/>
</dbReference>
<dbReference type="AlphaFoldDB" id="A0A9W3JLA2"/>
<organism evidence="1 2">
    <name type="scientific">Bacillus thuringiensis HD-789</name>
    <dbReference type="NCBI Taxonomy" id="1217737"/>
    <lineage>
        <taxon>Bacteria</taxon>
        <taxon>Bacillati</taxon>
        <taxon>Bacillota</taxon>
        <taxon>Bacilli</taxon>
        <taxon>Bacillales</taxon>
        <taxon>Bacillaceae</taxon>
        <taxon>Bacillus</taxon>
        <taxon>Bacillus cereus group</taxon>
    </lineage>
</organism>
<accession>A0A9W3JLA2</accession>
<gene>
    <name evidence="1" type="ORF">BTF1_07910</name>
</gene>
<protein>
    <submittedName>
        <fullName evidence="1">Uncharacterized protein</fullName>
    </submittedName>
</protein>
<evidence type="ECO:0000313" key="2">
    <source>
        <dbReference type="Proteomes" id="UP000005257"/>
    </source>
</evidence>
<evidence type="ECO:0000313" key="1">
    <source>
        <dbReference type="EMBL" id="AFQ25793.1"/>
    </source>
</evidence>
<proteinExistence type="predicted"/>
<name>A0A9W3JLA2_BACTU</name>
<dbReference type="RefSeq" id="WP_000624047.1">
    <property type="nucleotide sequence ID" value="NC_018508.1"/>
</dbReference>
<dbReference type="KEGG" id="btn:BTF1_07910"/>
<dbReference type="Proteomes" id="UP000005257">
    <property type="component" value="Chromosome"/>
</dbReference>
<reference evidence="1 2" key="1">
    <citation type="journal article" date="2013" name="Genome Announc.">
        <title>Complete Genome Sequence of Bacillus thuringiensis Serovar Israelensis Strain HD-789.</title>
        <authorList>
            <person name="Doggett N.A."/>
            <person name="Stubben C.J."/>
            <person name="Chertkov O."/>
            <person name="Bruce D.C."/>
            <person name="Detter J.C."/>
            <person name="Johnson S.L."/>
            <person name="Han C.S."/>
        </authorList>
    </citation>
    <scope>NUCLEOTIDE SEQUENCE [LARGE SCALE GENOMIC DNA]</scope>
    <source>
        <strain evidence="1 2">HD-789</strain>
    </source>
</reference>
<sequence>MISKQELNDELRTRWKAQQEHYGTPIVFFANKIGFSKTTVRRWIEGSFDFSMGSAQVVQAYLNQ</sequence>